<dbReference type="InterPro" id="IPR002213">
    <property type="entry name" value="UDP_glucos_trans"/>
</dbReference>
<evidence type="ECO:0000256" key="2">
    <source>
        <dbReference type="ARBA" id="ARBA00022676"/>
    </source>
</evidence>
<dbReference type="Proteomes" id="UP000229497">
    <property type="component" value="Unassembled WGS sequence"/>
</dbReference>
<dbReference type="PANTHER" id="PTHR48043:SF145">
    <property type="entry name" value="FI06409P-RELATED"/>
    <property type="match status" value="1"/>
</dbReference>
<dbReference type="SUPFAM" id="SSF53756">
    <property type="entry name" value="UDP-Glycosyltransferase/glycogen phosphorylase"/>
    <property type="match status" value="1"/>
</dbReference>
<dbReference type="GO" id="GO:0016758">
    <property type="term" value="F:hexosyltransferase activity"/>
    <property type="evidence" value="ECO:0007669"/>
    <property type="project" value="InterPro"/>
</dbReference>
<name>A0A2H0KJ99_9BACT</name>
<evidence type="ECO:0000313" key="4">
    <source>
        <dbReference type="EMBL" id="PIQ71338.1"/>
    </source>
</evidence>
<proteinExistence type="inferred from homology"/>
<sequence>MKFVFQTMPAYGHLNPMLGVAQELINRGHKVTVYNVSEFKDKIESVGAEFKKLPLGTDTIDLRILHNAVNIAELSLQGTELLVDPLIKEIEEEKPDCLIHDSLSLWGKVVGLHTKIPTVALVPSMAINLKVILNQTSFLINDYKYIASHPLIFLNIMRRFRNVYMRKGLIPPFTTDIFSNSEKLNIVFTSRYFQPLEKSFNESYKFVGPIVYDRQEKQLNVITENNKPIIYVALGTIYNDKVDTYRSIIQALKVVGYPSYISIGKYINISDLGDIPPNVYIASYLPQLEMLGKSSLFISHCGMNSVNESLYFGVPLLMIPIIQEQRINAKRVEELGAGIYHKKQPIDIPQFVESINSLLQDKKYKHAADLASTALSSCGGAKEAANHILNFIS</sequence>
<dbReference type="InterPro" id="IPR050271">
    <property type="entry name" value="UDP-glycosyltransferase"/>
</dbReference>
<dbReference type="InterPro" id="IPR006326">
    <property type="entry name" value="UDPGT_MGT-like"/>
</dbReference>
<keyword evidence="2" id="KW-0328">Glycosyltransferase</keyword>
<comment type="similarity">
    <text evidence="1">Belongs to the UDP-glycosyltransferase family.</text>
</comment>
<gene>
    <name evidence="4" type="ORF">COV87_03990</name>
</gene>
<dbReference type="EMBL" id="PCVK01000115">
    <property type="protein sequence ID" value="PIQ71338.1"/>
    <property type="molecule type" value="Genomic_DNA"/>
</dbReference>
<dbReference type="AlphaFoldDB" id="A0A2H0KJ99"/>
<accession>A0A2H0KJ99</accession>
<dbReference type="CDD" id="cd03784">
    <property type="entry name" value="GT1_Gtf-like"/>
    <property type="match status" value="1"/>
</dbReference>
<comment type="caution">
    <text evidence="4">The sequence shown here is derived from an EMBL/GenBank/DDBJ whole genome shotgun (WGS) entry which is preliminary data.</text>
</comment>
<dbReference type="NCBIfam" id="TIGR01426">
    <property type="entry name" value="MGT"/>
    <property type="match status" value="1"/>
</dbReference>
<reference evidence="4 5" key="1">
    <citation type="submission" date="2017-09" db="EMBL/GenBank/DDBJ databases">
        <title>Depth-based differentiation of microbial function through sediment-hosted aquifers and enrichment of novel symbionts in the deep terrestrial subsurface.</title>
        <authorList>
            <person name="Probst A.J."/>
            <person name="Ladd B."/>
            <person name="Jarett J.K."/>
            <person name="Geller-Mcgrath D.E."/>
            <person name="Sieber C.M."/>
            <person name="Emerson J.B."/>
            <person name="Anantharaman K."/>
            <person name="Thomas B.C."/>
            <person name="Malmstrom R."/>
            <person name="Stieglmeier M."/>
            <person name="Klingl A."/>
            <person name="Woyke T."/>
            <person name="Ryan C.M."/>
            <person name="Banfield J.F."/>
        </authorList>
    </citation>
    <scope>NUCLEOTIDE SEQUENCE [LARGE SCALE GENOMIC DNA]</scope>
    <source>
        <strain evidence="4">CG11_big_fil_rev_8_21_14_0_20_37_16</strain>
    </source>
</reference>
<evidence type="ECO:0000256" key="1">
    <source>
        <dbReference type="ARBA" id="ARBA00009995"/>
    </source>
</evidence>
<dbReference type="FunFam" id="3.40.50.2000:FF:000072">
    <property type="entry name" value="Glycosyl transferase"/>
    <property type="match status" value="1"/>
</dbReference>
<protein>
    <recommendedName>
        <fullName evidence="6">Glycosyl transferase</fullName>
    </recommendedName>
</protein>
<dbReference type="GO" id="GO:0008194">
    <property type="term" value="F:UDP-glycosyltransferase activity"/>
    <property type="evidence" value="ECO:0007669"/>
    <property type="project" value="InterPro"/>
</dbReference>
<evidence type="ECO:0000313" key="5">
    <source>
        <dbReference type="Proteomes" id="UP000229497"/>
    </source>
</evidence>
<organism evidence="4 5">
    <name type="scientific">Candidatus Roizmanbacteria bacterium CG11_big_fil_rev_8_21_14_0_20_37_16</name>
    <dbReference type="NCBI Taxonomy" id="1974857"/>
    <lineage>
        <taxon>Bacteria</taxon>
        <taxon>Candidatus Roizmaniibacteriota</taxon>
    </lineage>
</organism>
<keyword evidence="3" id="KW-0808">Transferase</keyword>
<dbReference type="PANTHER" id="PTHR48043">
    <property type="entry name" value="EG:EG0003.4 PROTEIN-RELATED"/>
    <property type="match status" value="1"/>
</dbReference>
<dbReference type="Gene3D" id="3.40.50.2000">
    <property type="entry name" value="Glycogen Phosphorylase B"/>
    <property type="match status" value="2"/>
</dbReference>
<evidence type="ECO:0000256" key="3">
    <source>
        <dbReference type="ARBA" id="ARBA00022679"/>
    </source>
</evidence>
<evidence type="ECO:0008006" key="6">
    <source>
        <dbReference type="Google" id="ProtNLM"/>
    </source>
</evidence>
<dbReference type="Pfam" id="PF00201">
    <property type="entry name" value="UDPGT"/>
    <property type="match status" value="1"/>
</dbReference>